<dbReference type="EMBL" id="JAAGMN010010094">
    <property type="protein sequence ID" value="NEE23004.1"/>
    <property type="molecule type" value="Genomic_DNA"/>
</dbReference>
<name>A0A6G3XZE2_9ACTN</name>
<reference evidence="2" key="1">
    <citation type="submission" date="2020-01" db="EMBL/GenBank/DDBJ databases">
        <title>Insect and environment-associated Actinomycetes.</title>
        <authorList>
            <person name="Currrie C."/>
            <person name="Chevrette M."/>
            <person name="Carlson C."/>
            <person name="Stubbendieck R."/>
            <person name="Wendt-Pienkowski E."/>
        </authorList>
    </citation>
    <scope>NUCLEOTIDE SEQUENCE</scope>
    <source>
        <strain evidence="2">SID7499</strain>
    </source>
</reference>
<feature type="region of interest" description="Disordered" evidence="1">
    <location>
        <begin position="114"/>
        <end position="181"/>
    </location>
</feature>
<feature type="non-terminal residue" evidence="2">
    <location>
        <position position="1"/>
    </location>
</feature>
<organism evidence="2">
    <name type="scientific">Streptomyces sp. SID7499</name>
    <dbReference type="NCBI Taxonomy" id="2706086"/>
    <lineage>
        <taxon>Bacteria</taxon>
        <taxon>Bacillati</taxon>
        <taxon>Actinomycetota</taxon>
        <taxon>Actinomycetes</taxon>
        <taxon>Kitasatosporales</taxon>
        <taxon>Streptomycetaceae</taxon>
        <taxon>Streptomyces</taxon>
    </lineage>
</organism>
<evidence type="ECO:0000256" key="1">
    <source>
        <dbReference type="SAM" id="MobiDB-lite"/>
    </source>
</evidence>
<evidence type="ECO:0000313" key="2">
    <source>
        <dbReference type="EMBL" id="NEE23004.1"/>
    </source>
</evidence>
<protein>
    <submittedName>
        <fullName evidence="2">Uncharacterized protein</fullName>
    </submittedName>
</protein>
<comment type="caution">
    <text evidence="2">The sequence shown here is derived from an EMBL/GenBank/DDBJ whole genome shotgun (WGS) entry which is preliminary data.</text>
</comment>
<accession>A0A6G3XZE2</accession>
<proteinExistence type="predicted"/>
<sequence length="181" mass="19111">GPRARGPRRRLVTRPRLVIAAGACALAGFGVTLLPGSPAVSPAYSLERHDDGSVTFGLHELGIGPDAQKELAGKLRAAGIHVTIDNLKPGYRCAPTRGKSLGAVGVSAVFDLPETGTPKSAQPLPDDWPGGSVTLHPGDSLGIENRPARSKDDSRLERSEAYFPFKGRMTPCEPERDPLNS</sequence>
<gene>
    <name evidence="2" type="ORF">G3M58_93210</name>
</gene>
<dbReference type="AlphaFoldDB" id="A0A6G3XZE2"/>
<feature type="compositionally biased region" description="Basic and acidic residues" evidence="1">
    <location>
        <begin position="146"/>
        <end position="160"/>
    </location>
</feature>